<accession>X1FM63</accession>
<dbReference type="EMBL" id="BARU01000534">
    <property type="protein sequence ID" value="GAH21868.1"/>
    <property type="molecule type" value="Genomic_DNA"/>
</dbReference>
<dbReference type="SUPFAM" id="SSF102114">
    <property type="entry name" value="Radical SAM enzymes"/>
    <property type="match status" value="1"/>
</dbReference>
<reference evidence="8" key="1">
    <citation type="journal article" date="2014" name="Front. Microbiol.">
        <title>High frequency of phylogenetically diverse reductive dehalogenase-homologous genes in deep subseafloor sedimentary metagenomes.</title>
        <authorList>
            <person name="Kawai M."/>
            <person name="Futagami T."/>
            <person name="Toyoda A."/>
            <person name="Takaki Y."/>
            <person name="Nishi S."/>
            <person name="Hori S."/>
            <person name="Arai W."/>
            <person name="Tsubouchi T."/>
            <person name="Morono Y."/>
            <person name="Uchiyama I."/>
            <person name="Ito T."/>
            <person name="Fujiyama A."/>
            <person name="Inagaki F."/>
            <person name="Takami H."/>
        </authorList>
    </citation>
    <scope>NUCLEOTIDE SEQUENCE</scope>
    <source>
        <strain evidence="8">Expedition CK06-06</strain>
    </source>
</reference>
<evidence type="ECO:0000256" key="2">
    <source>
        <dbReference type="ARBA" id="ARBA00022485"/>
    </source>
</evidence>
<dbReference type="Gene3D" id="3.20.20.70">
    <property type="entry name" value="Aldolase class I"/>
    <property type="match status" value="1"/>
</dbReference>
<dbReference type="GO" id="GO:0051539">
    <property type="term" value="F:4 iron, 4 sulfur cluster binding"/>
    <property type="evidence" value="ECO:0007669"/>
    <property type="project" value="UniProtKB-KW"/>
</dbReference>
<dbReference type="PANTHER" id="PTHR30352">
    <property type="entry name" value="PYRUVATE FORMATE-LYASE-ACTIVATING ENZYME"/>
    <property type="match status" value="1"/>
</dbReference>
<evidence type="ECO:0000256" key="5">
    <source>
        <dbReference type="ARBA" id="ARBA00023004"/>
    </source>
</evidence>
<evidence type="ECO:0000313" key="8">
    <source>
        <dbReference type="EMBL" id="GAH21868.1"/>
    </source>
</evidence>
<keyword evidence="4" id="KW-0479">Metal-binding</keyword>
<evidence type="ECO:0000256" key="4">
    <source>
        <dbReference type="ARBA" id="ARBA00022723"/>
    </source>
</evidence>
<dbReference type="InterPro" id="IPR007197">
    <property type="entry name" value="rSAM"/>
</dbReference>
<dbReference type="InterPro" id="IPR013785">
    <property type="entry name" value="Aldolase_TIM"/>
</dbReference>
<keyword evidence="3" id="KW-0949">S-adenosyl-L-methionine</keyword>
<comment type="caution">
    <text evidence="8">The sequence shown here is derived from an EMBL/GenBank/DDBJ whole genome shotgun (WGS) entry which is preliminary data.</text>
</comment>
<sequence length="232" mass="26800">MSPEGFMQLMKQYRCQGTSISFNEPTLLFEYSRDVFALAKKEGYFNTLVTNGYMTIEALKILIEEGLDAMNIDIKGDKEAVSRYCQANVEKVWRNARLAKENKVWLELTTLVIRRVNDDEECLRGIARRIKNELGEDTPWHLTRYYPAYKFAKDAYVPATSAKALEKAREIGREEGLNYVYVGNLPGHPFENTYCPNCQELLIKRYGFSVSRYNIKDGKCPKCRKEIPIIGH</sequence>
<comment type="cofactor">
    <cofactor evidence="1">
        <name>[4Fe-4S] cluster</name>
        <dbReference type="ChEBI" id="CHEBI:49883"/>
    </cofactor>
</comment>
<dbReference type="AlphaFoldDB" id="X1FM63"/>
<keyword evidence="5" id="KW-0408">Iron</keyword>
<evidence type="ECO:0000256" key="3">
    <source>
        <dbReference type="ARBA" id="ARBA00022691"/>
    </source>
</evidence>
<evidence type="ECO:0000259" key="7">
    <source>
        <dbReference type="Pfam" id="PF04055"/>
    </source>
</evidence>
<keyword evidence="6" id="KW-0411">Iron-sulfur</keyword>
<organism evidence="8">
    <name type="scientific">marine sediment metagenome</name>
    <dbReference type="NCBI Taxonomy" id="412755"/>
    <lineage>
        <taxon>unclassified sequences</taxon>
        <taxon>metagenomes</taxon>
        <taxon>ecological metagenomes</taxon>
    </lineage>
</organism>
<evidence type="ECO:0000256" key="1">
    <source>
        <dbReference type="ARBA" id="ARBA00001966"/>
    </source>
</evidence>
<evidence type="ECO:0000256" key="6">
    <source>
        <dbReference type="ARBA" id="ARBA00023014"/>
    </source>
</evidence>
<dbReference type="InterPro" id="IPR034457">
    <property type="entry name" value="Organic_radical-activating"/>
</dbReference>
<dbReference type="InterPro" id="IPR058240">
    <property type="entry name" value="rSAM_sf"/>
</dbReference>
<dbReference type="GO" id="GO:0046872">
    <property type="term" value="F:metal ion binding"/>
    <property type="evidence" value="ECO:0007669"/>
    <property type="project" value="UniProtKB-KW"/>
</dbReference>
<protein>
    <recommendedName>
        <fullName evidence="7">Radical SAM core domain-containing protein</fullName>
    </recommendedName>
</protein>
<dbReference type="Pfam" id="PF04055">
    <property type="entry name" value="Radical_SAM"/>
    <property type="match status" value="1"/>
</dbReference>
<gene>
    <name evidence="8" type="ORF">S03H2_01748</name>
</gene>
<name>X1FM63_9ZZZZ</name>
<keyword evidence="2" id="KW-0004">4Fe-4S</keyword>
<dbReference type="PANTHER" id="PTHR30352:SF5">
    <property type="entry name" value="PYRUVATE FORMATE-LYASE 1-ACTIVATING ENZYME"/>
    <property type="match status" value="1"/>
</dbReference>
<proteinExistence type="predicted"/>
<dbReference type="GO" id="GO:0003824">
    <property type="term" value="F:catalytic activity"/>
    <property type="evidence" value="ECO:0007669"/>
    <property type="project" value="InterPro"/>
</dbReference>
<feature type="domain" description="Radical SAM core" evidence="7">
    <location>
        <begin position="1"/>
        <end position="120"/>
    </location>
</feature>